<dbReference type="KEGG" id="ifl:C1H71_17400"/>
<accession>A0A7G3GFI4</accession>
<evidence type="ECO:0008006" key="3">
    <source>
        <dbReference type="Google" id="ProtNLM"/>
    </source>
</evidence>
<evidence type="ECO:0000313" key="2">
    <source>
        <dbReference type="Proteomes" id="UP000515917"/>
    </source>
</evidence>
<sequence>MSEGSSVQRSANAVLSLMSYSVILDLAASSLSIREAQTENKSLMMTQLGGGATISKEVPLYLEGALAASRYDPTFVATNGQDHRNIPLKWTSISGTGGVGWDFPIAENWVVRPIFNFSLGKVASDLKVANWWINYKTGEEFKFFDNGTMNAYGLGGALMLDYELVSLEHEIDMELRLSQVHLQSFKSDDAVSGHADSQTANLWTRYRAPSGMTFLNRPLRYVLEASHSHYFGDQAGVMGFDYLSTVGAGFEIDSSDYPVFVSRTRFIMRFMFGPNVSGGGVSIAMSF</sequence>
<protein>
    <recommendedName>
        <fullName evidence="3">Autotransporter domain-containing protein</fullName>
    </recommendedName>
</protein>
<dbReference type="AlphaFoldDB" id="A0A7G3GFI4"/>
<proteinExistence type="predicted"/>
<gene>
    <name evidence="1" type="ORF">C1H71_17400</name>
</gene>
<evidence type="ECO:0000313" key="1">
    <source>
        <dbReference type="EMBL" id="QBC45783.1"/>
    </source>
</evidence>
<keyword evidence="2" id="KW-1185">Reference proteome</keyword>
<name>A0A7G3GFI4_9NEIS</name>
<reference evidence="1 2" key="1">
    <citation type="submission" date="2018-01" db="EMBL/GenBank/DDBJ databases">
        <title>Genome sequence of Iodobacter sp. strain PCH194 isolated from Indian Trans-Himalaya.</title>
        <authorList>
            <person name="Kumar V."/>
            <person name="Thakur V."/>
            <person name="Kumar S."/>
            <person name="Singh D."/>
        </authorList>
    </citation>
    <scope>NUCLEOTIDE SEQUENCE [LARGE SCALE GENOMIC DNA]</scope>
    <source>
        <strain evidence="1 2">PCH194</strain>
    </source>
</reference>
<dbReference type="Proteomes" id="UP000515917">
    <property type="component" value="Chromosome"/>
</dbReference>
<organism evidence="1 2">
    <name type="scientific">Iodobacter fluviatilis</name>
    <dbReference type="NCBI Taxonomy" id="537"/>
    <lineage>
        <taxon>Bacteria</taxon>
        <taxon>Pseudomonadati</taxon>
        <taxon>Pseudomonadota</taxon>
        <taxon>Betaproteobacteria</taxon>
        <taxon>Neisseriales</taxon>
        <taxon>Chitinibacteraceae</taxon>
        <taxon>Iodobacter</taxon>
    </lineage>
</organism>
<dbReference type="EMBL" id="CP025781">
    <property type="protein sequence ID" value="QBC45783.1"/>
    <property type="molecule type" value="Genomic_DNA"/>
</dbReference>